<comment type="similarity">
    <text evidence="3 8">Belongs to the inositol monophosphatase superfamily.</text>
</comment>
<evidence type="ECO:0000256" key="2">
    <source>
        <dbReference type="ARBA" id="ARBA00001946"/>
    </source>
</evidence>
<dbReference type="SUPFAM" id="SSF56655">
    <property type="entry name" value="Carbohydrate phosphatase"/>
    <property type="match status" value="1"/>
</dbReference>
<dbReference type="PRINTS" id="PR00377">
    <property type="entry name" value="IMPHPHTASES"/>
</dbReference>
<evidence type="ECO:0000256" key="8">
    <source>
        <dbReference type="RuleBase" id="RU364068"/>
    </source>
</evidence>
<dbReference type="Pfam" id="PF00459">
    <property type="entry name" value="Inositol_P"/>
    <property type="match status" value="1"/>
</dbReference>
<dbReference type="GO" id="GO:0046872">
    <property type="term" value="F:metal ion binding"/>
    <property type="evidence" value="ECO:0007669"/>
    <property type="project" value="UniProtKB-KW"/>
</dbReference>
<sequence length="259" mass="28542">MMDKQIKQMALAAVKRSGRMLKKAYTKFNRLDVSLKSNHEILTKADLMSQEIIIREIKKHFPGHGIIAEEQANRESGSGYVWYLDPLDGTTNFSMHNPLWSVSLALAKQDELIFGLVCAPMLEDIYTAEAGQGAFLNGRKINVSGIRQSKVLNLFCHGSKDADIKKAMAYCRRQKLNQLDCRQLGSAAIELGYVAAGRAESYVAPGIKVWDVAAGVLLVREAGGRVTDFKGRDWRLGGPNIAASNGQAHRQILRAVGVK</sequence>
<comment type="caution">
    <text evidence="9">The sequence shown here is derived from an EMBL/GenBank/DDBJ whole genome shotgun (WGS) entry which is preliminary data.</text>
</comment>
<accession>A0A1F5SCX5</accession>
<feature type="binding site" evidence="7">
    <location>
        <position position="69"/>
    </location>
    <ligand>
        <name>Mg(2+)</name>
        <dbReference type="ChEBI" id="CHEBI:18420"/>
        <label>1</label>
        <note>catalytic</note>
    </ligand>
</feature>
<dbReference type="STRING" id="1797989.A3H66_02915"/>
<evidence type="ECO:0000256" key="3">
    <source>
        <dbReference type="ARBA" id="ARBA00009759"/>
    </source>
</evidence>
<dbReference type="PROSITE" id="PS00630">
    <property type="entry name" value="IMP_2"/>
    <property type="match status" value="1"/>
</dbReference>
<evidence type="ECO:0000256" key="7">
    <source>
        <dbReference type="PIRSR" id="PIRSR600760-2"/>
    </source>
</evidence>
<keyword evidence="6 7" id="KW-0460">Magnesium</keyword>
<dbReference type="GO" id="GO:0006020">
    <property type="term" value="P:inositol metabolic process"/>
    <property type="evidence" value="ECO:0007669"/>
    <property type="project" value="TreeGrafter"/>
</dbReference>
<evidence type="ECO:0000313" key="9">
    <source>
        <dbReference type="EMBL" id="OGF24560.1"/>
    </source>
</evidence>
<evidence type="ECO:0000256" key="6">
    <source>
        <dbReference type="ARBA" id="ARBA00022842"/>
    </source>
</evidence>
<dbReference type="Gene3D" id="3.40.190.80">
    <property type="match status" value="1"/>
</dbReference>
<dbReference type="InterPro" id="IPR033942">
    <property type="entry name" value="IMPase"/>
</dbReference>
<feature type="binding site" evidence="7">
    <location>
        <position position="85"/>
    </location>
    <ligand>
        <name>Mg(2+)</name>
        <dbReference type="ChEBI" id="CHEBI:18420"/>
        <label>1</label>
        <note>catalytic</note>
    </ligand>
</feature>
<dbReference type="Proteomes" id="UP000178783">
    <property type="component" value="Unassembled WGS sequence"/>
</dbReference>
<dbReference type="GO" id="GO:0008934">
    <property type="term" value="F:inositol monophosphate 1-phosphatase activity"/>
    <property type="evidence" value="ECO:0007669"/>
    <property type="project" value="InterPro"/>
</dbReference>
<evidence type="ECO:0000256" key="1">
    <source>
        <dbReference type="ARBA" id="ARBA00001033"/>
    </source>
</evidence>
<gene>
    <name evidence="9" type="ORF">A3H66_02915</name>
</gene>
<protein>
    <recommendedName>
        <fullName evidence="8">Inositol-1-monophosphatase</fullName>
        <ecNumber evidence="8">3.1.3.25</ecNumber>
    </recommendedName>
</protein>
<dbReference type="InterPro" id="IPR020550">
    <property type="entry name" value="Inositol_monophosphatase_CS"/>
</dbReference>
<reference evidence="9 10" key="1">
    <citation type="journal article" date="2016" name="Nat. Commun.">
        <title>Thousands of microbial genomes shed light on interconnected biogeochemical processes in an aquifer system.</title>
        <authorList>
            <person name="Anantharaman K."/>
            <person name="Brown C.T."/>
            <person name="Hug L.A."/>
            <person name="Sharon I."/>
            <person name="Castelle C.J."/>
            <person name="Probst A.J."/>
            <person name="Thomas B.C."/>
            <person name="Singh A."/>
            <person name="Wilkins M.J."/>
            <person name="Karaoz U."/>
            <person name="Brodie E.L."/>
            <person name="Williams K.H."/>
            <person name="Hubbard S.S."/>
            <person name="Banfield J.F."/>
        </authorList>
    </citation>
    <scope>NUCLEOTIDE SEQUENCE [LARGE SCALE GENOMIC DNA]</scope>
</reference>
<evidence type="ECO:0000256" key="4">
    <source>
        <dbReference type="ARBA" id="ARBA00022723"/>
    </source>
</evidence>
<comment type="catalytic activity">
    <reaction evidence="1 8">
        <text>a myo-inositol phosphate + H2O = myo-inositol + phosphate</text>
        <dbReference type="Rhea" id="RHEA:24056"/>
        <dbReference type="ChEBI" id="CHEBI:15377"/>
        <dbReference type="ChEBI" id="CHEBI:17268"/>
        <dbReference type="ChEBI" id="CHEBI:43474"/>
        <dbReference type="ChEBI" id="CHEBI:84139"/>
        <dbReference type="EC" id="3.1.3.25"/>
    </reaction>
</comment>
<dbReference type="AlphaFoldDB" id="A0A1F5SCX5"/>
<dbReference type="EMBL" id="MFFW01000008">
    <property type="protein sequence ID" value="OGF24560.1"/>
    <property type="molecule type" value="Genomic_DNA"/>
</dbReference>
<keyword evidence="4 7" id="KW-0479">Metal-binding</keyword>
<name>A0A1F5SCX5_9BACT</name>
<dbReference type="InterPro" id="IPR020583">
    <property type="entry name" value="Inositol_monoP_metal-BS"/>
</dbReference>
<dbReference type="PANTHER" id="PTHR20854:SF4">
    <property type="entry name" value="INOSITOL-1-MONOPHOSPHATASE-RELATED"/>
    <property type="match status" value="1"/>
</dbReference>
<dbReference type="InterPro" id="IPR000760">
    <property type="entry name" value="Inositol_monophosphatase-like"/>
</dbReference>
<evidence type="ECO:0000256" key="5">
    <source>
        <dbReference type="ARBA" id="ARBA00022801"/>
    </source>
</evidence>
<organism evidence="9 10">
    <name type="scientific">Candidatus Falkowbacteria bacterium RIFCSPLOWO2_02_FULL_45_21</name>
    <dbReference type="NCBI Taxonomy" id="1797989"/>
    <lineage>
        <taxon>Bacteria</taxon>
        <taxon>Candidatus Falkowiibacteriota</taxon>
    </lineage>
</organism>
<dbReference type="Gene3D" id="3.30.540.10">
    <property type="entry name" value="Fructose-1,6-Bisphosphatase, subunit A, domain 1"/>
    <property type="match status" value="1"/>
</dbReference>
<dbReference type="PROSITE" id="PS00629">
    <property type="entry name" value="IMP_1"/>
    <property type="match status" value="1"/>
</dbReference>
<dbReference type="CDD" id="cd01639">
    <property type="entry name" value="IMPase"/>
    <property type="match status" value="1"/>
</dbReference>
<keyword evidence="5 8" id="KW-0378">Hydrolase</keyword>
<dbReference type="EC" id="3.1.3.25" evidence="8"/>
<feature type="binding site" evidence="7">
    <location>
        <position position="88"/>
    </location>
    <ligand>
        <name>Mg(2+)</name>
        <dbReference type="ChEBI" id="CHEBI:18420"/>
        <label>1</label>
        <note>catalytic</note>
    </ligand>
</feature>
<dbReference type="GO" id="GO:0046854">
    <property type="term" value="P:phosphatidylinositol phosphate biosynthetic process"/>
    <property type="evidence" value="ECO:0007669"/>
    <property type="project" value="InterPro"/>
</dbReference>
<feature type="binding site" evidence="7">
    <location>
        <position position="211"/>
    </location>
    <ligand>
        <name>Mg(2+)</name>
        <dbReference type="ChEBI" id="CHEBI:18420"/>
        <label>1</label>
        <note>catalytic</note>
    </ligand>
</feature>
<dbReference type="FunFam" id="3.30.540.10:FF:000003">
    <property type="entry name" value="Inositol-1-monophosphatase"/>
    <property type="match status" value="1"/>
</dbReference>
<proteinExistence type="inferred from homology"/>
<comment type="cofactor">
    <cofactor evidence="2 7 8">
        <name>Mg(2+)</name>
        <dbReference type="ChEBI" id="CHEBI:18420"/>
    </cofactor>
</comment>
<dbReference type="GO" id="GO:0007165">
    <property type="term" value="P:signal transduction"/>
    <property type="evidence" value="ECO:0007669"/>
    <property type="project" value="TreeGrafter"/>
</dbReference>
<feature type="binding site" evidence="7">
    <location>
        <position position="87"/>
    </location>
    <ligand>
        <name>Mg(2+)</name>
        <dbReference type="ChEBI" id="CHEBI:18420"/>
        <label>1</label>
        <note>catalytic</note>
    </ligand>
</feature>
<evidence type="ECO:0000313" key="10">
    <source>
        <dbReference type="Proteomes" id="UP000178783"/>
    </source>
</evidence>
<dbReference type="PANTHER" id="PTHR20854">
    <property type="entry name" value="INOSITOL MONOPHOSPHATASE"/>
    <property type="match status" value="1"/>
</dbReference>